<dbReference type="PANTHER" id="PTHR48009:SF12">
    <property type="entry name" value="LEUCINE-RICH REPEAT RECEPTOR-LIKE PROTEIN KINASE PEPR2"/>
    <property type="match status" value="1"/>
</dbReference>
<sequence>MGLLRRPMRPHLLRPLHLRLPLRPHCFRFTPRHGDHPRPGRILRFALPRFLQLALSPNARPLLQLPRRLYPVSLSNLTLLRRLSLSKNSFTGSIPSSLGALTRLQELYLDNNRLTGSIPPSFNLLVSLRRLELQQNNLSGELPDLSQVRNLNYLDLSDNLISGEVVAILPPSVIEISYRNNSLSGDFNVNIAELRSLQVLDLSYNKLTGMIPSQLFDHPSLQQLTISHNNFTFLQAPASNMGLTSGLVAVDLSYNELHGLLPAFMAWMPELSALSLEHNKLTGMIPPQYAMKAVVPRPGTAPFQRLLLGGNYLFGPIPGQLMGLKPGSANVSLVDNCLYRCPETLFFCQGGDQKSLVDCKTFGPIIP</sequence>
<organism evidence="3">
    <name type="scientific">Sesamum latifolium</name>
    <dbReference type="NCBI Taxonomy" id="2727402"/>
    <lineage>
        <taxon>Eukaryota</taxon>
        <taxon>Viridiplantae</taxon>
        <taxon>Streptophyta</taxon>
        <taxon>Embryophyta</taxon>
        <taxon>Tracheophyta</taxon>
        <taxon>Spermatophyta</taxon>
        <taxon>Magnoliopsida</taxon>
        <taxon>eudicotyledons</taxon>
        <taxon>Gunneridae</taxon>
        <taxon>Pentapetalae</taxon>
        <taxon>asterids</taxon>
        <taxon>lamiids</taxon>
        <taxon>Lamiales</taxon>
        <taxon>Pedaliaceae</taxon>
        <taxon>Sesamum</taxon>
    </lineage>
</organism>
<reference evidence="3" key="1">
    <citation type="submission" date="2020-06" db="EMBL/GenBank/DDBJ databases">
        <authorList>
            <person name="Li T."/>
            <person name="Hu X."/>
            <person name="Zhang T."/>
            <person name="Song X."/>
            <person name="Zhang H."/>
            <person name="Dai N."/>
            <person name="Sheng W."/>
            <person name="Hou X."/>
            <person name="Wei L."/>
        </authorList>
    </citation>
    <scope>NUCLEOTIDE SEQUENCE</scope>
    <source>
        <strain evidence="3">KEN1</strain>
        <tissue evidence="3">Leaf</tissue>
    </source>
</reference>
<dbReference type="InterPro" id="IPR001611">
    <property type="entry name" value="Leu-rich_rpt"/>
</dbReference>
<keyword evidence="1" id="KW-0433">Leucine-rich repeat</keyword>
<dbReference type="InterPro" id="IPR053213">
    <property type="entry name" value="RLP29"/>
</dbReference>
<proteinExistence type="predicted"/>
<dbReference type="PANTHER" id="PTHR48009">
    <property type="entry name" value="LEUCINE-RICH REPEAT (LRR) FAMILY PROTEIN"/>
    <property type="match status" value="1"/>
</dbReference>
<dbReference type="SUPFAM" id="SSF52058">
    <property type="entry name" value="L domain-like"/>
    <property type="match status" value="1"/>
</dbReference>
<dbReference type="GO" id="GO:0006952">
    <property type="term" value="P:defense response"/>
    <property type="evidence" value="ECO:0007669"/>
    <property type="project" value="UniProtKB-ARBA"/>
</dbReference>
<dbReference type="PRINTS" id="PR00019">
    <property type="entry name" value="LEURICHRPT"/>
</dbReference>
<protein>
    <submittedName>
        <fullName evidence="3">Uncharacterized protein</fullName>
    </submittedName>
</protein>
<evidence type="ECO:0000313" key="3">
    <source>
        <dbReference type="EMBL" id="KAL0438471.1"/>
    </source>
</evidence>
<gene>
    <name evidence="3" type="ORF">Slati_2330100</name>
</gene>
<dbReference type="SMART" id="SM00369">
    <property type="entry name" value="LRR_TYP"/>
    <property type="match status" value="4"/>
</dbReference>
<dbReference type="Pfam" id="PF00560">
    <property type="entry name" value="LRR_1"/>
    <property type="match status" value="1"/>
</dbReference>
<dbReference type="InterPro" id="IPR032675">
    <property type="entry name" value="LRR_dom_sf"/>
</dbReference>
<comment type="caution">
    <text evidence="3">The sequence shown here is derived from an EMBL/GenBank/DDBJ whole genome shotgun (WGS) entry which is preliminary data.</text>
</comment>
<keyword evidence="2" id="KW-0677">Repeat</keyword>
<dbReference type="EMBL" id="JACGWN010000008">
    <property type="protein sequence ID" value="KAL0438471.1"/>
    <property type="molecule type" value="Genomic_DNA"/>
</dbReference>
<evidence type="ECO:0000256" key="1">
    <source>
        <dbReference type="ARBA" id="ARBA00022614"/>
    </source>
</evidence>
<dbReference type="FunFam" id="3.80.10.10:FF:000383">
    <property type="entry name" value="Leucine-rich repeat receptor protein kinase EMS1"/>
    <property type="match status" value="1"/>
</dbReference>
<dbReference type="Gene3D" id="3.80.10.10">
    <property type="entry name" value="Ribonuclease Inhibitor"/>
    <property type="match status" value="1"/>
</dbReference>
<dbReference type="AlphaFoldDB" id="A0AAW2WAZ5"/>
<dbReference type="Pfam" id="PF13855">
    <property type="entry name" value="LRR_8"/>
    <property type="match status" value="2"/>
</dbReference>
<dbReference type="InterPro" id="IPR003591">
    <property type="entry name" value="Leu-rich_rpt_typical-subtyp"/>
</dbReference>
<reference evidence="3" key="2">
    <citation type="journal article" date="2024" name="Plant">
        <title>Genomic evolution and insights into agronomic trait innovations of Sesamum species.</title>
        <authorList>
            <person name="Miao H."/>
            <person name="Wang L."/>
            <person name="Qu L."/>
            <person name="Liu H."/>
            <person name="Sun Y."/>
            <person name="Le M."/>
            <person name="Wang Q."/>
            <person name="Wei S."/>
            <person name="Zheng Y."/>
            <person name="Lin W."/>
            <person name="Duan Y."/>
            <person name="Cao H."/>
            <person name="Xiong S."/>
            <person name="Wang X."/>
            <person name="Wei L."/>
            <person name="Li C."/>
            <person name="Ma Q."/>
            <person name="Ju M."/>
            <person name="Zhao R."/>
            <person name="Li G."/>
            <person name="Mu C."/>
            <person name="Tian Q."/>
            <person name="Mei H."/>
            <person name="Zhang T."/>
            <person name="Gao T."/>
            <person name="Zhang H."/>
        </authorList>
    </citation>
    <scope>NUCLEOTIDE SEQUENCE</scope>
    <source>
        <strain evidence="3">KEN1</strain>
    </source>
</reference>
<name>A0AAW2WAZ5_9LAMI</name>
<dbReference type="GO" id="GO:0051707">
    <property type="term" value="P:response to other organism"/>
    <property type="evidence" value="ECO:0007669"/>
    <property type="project" value="UniProtKB-ARBA"/>
</dbReference>
<dbReference type="PROSITE" id="PS51450">
    <property type="entry name" value="LRR"/>
    <property type="match status" value="1"/>
</dbReference>
<evidence type="ECO:0000256" key="2">
    <source>
        <dbReference type="ARBA" id="ARBA00022737"/>
    </source>
</evidence>
<accession>A0AAW2WAZ5</accession>